<evidence type="ECO:0000313" key="1">
    <source>
        <dbReference type="EMBL" id="CAJ2641705.1"/>
    </source>
</evidence>
<protein>
    <submittedName>
        <fullName evidence="1">Uncharacterized protein</fullName>
    </submittedName>
</protein>
<name>A0ACB0JBV9_TRIPR</name>
<reference evidence="1" key="1">
    <citation type="submission" date="2023-10" db="EMBL/GenBank/DDBJ databases">
        <authorList>
            <person name="Rodriguez Cubillos JULIANA M."/>
            <person name="De Vega J."/>
        </authorList>
    </citation>
    <scope>NUCLEOTIDE SEQUENCE</scope>
</reference>
<comment type="caution">
    <text evidence="1">The sequence shown here is derived from an EMBL/GenBank/DDBJ whole genome shotgun (WGS) entry which is preliminary data.</text>
</comment>
<dbReference type="Proteomes" id="UP001177021">
    <property type="component" value="Unassembled WGS sequence"/>
</dbReference>
<evidence type="ECO:0000313" key="2">
    <source>
        <dbReference type="Proteomes" id="UP001177021"/>
    </source>
</evidence>
<proteinExistence type="predicted"/>
<gene>
    <name evidence="1" type="ORF">MILVUS5_LOCUS11299</name>
</gene>
<accession>A0ACB0JBV9</accession>
<sequence>MCSWLDRIIERYQITHIAMSEEPKRRTLGDYGRPYKIESCIVLPPVDEGVSFELDPSFIMTSIQFSGLPSEDANTHLYDFLAFCDIFKCDGLCYDGIRLRLFPISLRDSAKSWLYSLPARSITTWDQLATKFLSRYSPPSKLAQLRRDILNFAQFESEPLYEAKKRFQDMLIKCPDLQLPDWHQAHIFFEGLTPANRSFLDISIGAFLREYKPKQAYDLLGELAFISHHFQQLDSQGMMKPEKLHGVLTTHSDTAALSKQVESLTNALQNLVTLMQKQQSNMNDLCGQLGYLNTNSQEGNSSSHETKEIEHEHHWY</sequence>
<keyword evidence="2" id="KW-1185">Reference proteome</keyword>
<organism evidence="1 2">
    <name type="scientific">Trifolium pratense</name>
    <name type="common">Red clover</name>
    <dbReference type="NCBI Taxonomy" id="57577"/>
    <lineage>
        <taxon>Eukaryota</taxon>
        <taxon>Viridiplantae</taxon>
        <taxon>Streptophyta</taxon>
        <taxon>Embryophyta</taxon>
        <taxon>Tracheophyta</taxon>
        <taxon>Spermatophyta</taxon>
        <taxon>Magnoliopsida</taxon>
        <taxon>eudicotyledons</taxon>
        <taxon>Gunneridae</taxon>
        <taxon>Pentapetalae</taxon>
        <taxon>rosids</taxon>
        <taxon>fabids</taxon>
        <taxon>Fabales</taxon>
        <taxon>Fabaceae</taxon>
        <taxon>Papilionoideae</taxon>
        <taxon>50 kb inversion clade</taxon>
        <taxon>NPAAA clade</taxon>
        <taxon>Hologalegina</taxon>
        <taxon>IRL clade</taxon>
        <taxon>Trifolieae</taxon>
        <taxon>Trifolium</taxon>
    </lineage>
</organism>
<dbReference type="EMBL" id="CASHSV030000024">
    <property type="protein sequence ID" value="CAJ2641705.1"/>
    <property type="molecule type" value="Genomic_DNA"/>
</dbReference>